<keyword evidence="3" id="KW-1185">Reference proteome</keyword>
<keyword evidence="1" id="KW-1133">Transmembrane helix</keyword>
<accession>A0ABV5S968</accession>
<dbReference type="Proteomes" id="UP001589532">
    <property type="component" value="Unassembled WGS sequence"/>
</dbReference>
<proteinExistence type="predicted"/>
<name>A0ABV5S968_9ACTN</name>
<feature type="transmembrane region" description="Helical" evidence="1">
    <location>
        <begin position="15"/>
        <end position="33"/>
    </location>
</feature>
<dbReference type="RefSeq" id="WP_344997639.1">
    <property type="nucleotide sequence ID" value="NZ_BAAAXV010000009.1"/>
</dbReference>
<evidence type="ECO:0000256" key="1">
    <source>
        <dbReference type="SAM" id="Phobius"/>
    </source>
</evidence>
<evidence type="ECO:0000313" key="3">
    <source>
        <dbReference type="Proteomes" id="UP001589532"/>
    </source>
</evidence>
<sequence>MIPEDPGRIGEGRRAVLAALAFGVAAGIIYLLFSSGFGRPRPAAVAAAVPVRTPPEAGLAVVSHDFWLTYLPAGLARSGGGAIGAAGAWARFGSGDRFVEARIEPAPDWASYRRQVADARATIVRGRPAVAGRYPGGGLLIVWLERAGTGALVRVSEPLGRELVAIAASAKGPVGD</sequence>
<evidence type="ECO:0008006" key="4">
    <source>
        <dbReference type="Google" id="ProtNLM"/>
    </source>
</evidence>
<keyword evidence="1" id="KW-0812">Transmembrane</keyword>
<gene>
    <name evidence="2" type="ORF">ACFFSA_28560</name>
</gene>
<organism evidence="2 3">
    <name type="scientific">Nonomuraea helvata</name>
    <dbReference type="NCBI Taxonomy" id="37484"/>
    <lineage>
        <taxon>Bacteria</taxon>
        <taxon>Bacillati</taxon>
        <taxon>Actinomycetota</taxon>
        <taxon>Actinomycetes</taxon>
        <taxon>Streptosporangiales</taxon>
        <taxon>Streptosporangiaceae</taxon>
        <taxon>Nonomuraea</taxon>
    </lineage>
</organism>
<dbReference type="EMBL" id="JBHMBW010000026">
    <property type="protein sequence ID" value="MFB9627056.1"/>
    <property type="molecule type" value="Genomic_DNA"/>
</dbReference>
<comment type="caution">
    <text evidence="2">The sequence shown here is derived from an EMBL/GenBank/DDBJ whole genome shotgun (WGS) entry which is preliminary data.</text>
</comment>
<reference evidence="2 3" key="1">
    <citation type="submission" date="2024-09" db="EMBL/GenBank/DDBJ databases">
        <authorList>
            <person name="Sun Q."/>
            <person name="Mori K."/>
        </authorList>
    </citation>
    <scope>NUCLEOTIDE SEQUENCE [LARGE SCALE GENOMIC DNA]</scope>
    <source>
        <strain evidence="2 3">JCM 3143</strain>
    </source>
</reference>
<evidence type="ECO:0000313" key="2">
    <source>
        <dbReference type="EMBL" id="MFB9627056.1"/>
    </source>
</evidence>
<protein>
    <recommendedName>
        <fullName evidence="4">DUF4245 domain-containing protein</fullName>
    </recommendedName>
</protein>
<keyword evidence="1" id="KW-0472">Membrane</keyword>